<evidence type="ECO:0000256" key="1">
    <source>
        <dbReference type="ARBA" id="ARBA00023054"/>
    </source>
</evidence>
<reference evidence="5" key="1">
    <citation type="submission" date="2020-01" db="EMBL/GenBank/DDBJ databases">
        <title>The Celery Genome Sequence Reveals Sequential Paleo-tetraploidization, Resistance Gene Elimination, Karyotype Evolution, and Functional Innovation in Apiales.</title>
        <authorList>
            <person name="Song X."/>
        </authorList>
    </citation>
    <scope>NUCLEOTIDE SEQUENCE</scope>
    <source>
        <tissue evidence="5">Leaf</tissue>
    </source>
</reference>
<accession>A0A6L5B893</accession>
<dbReference type="AlphaFoldDB" id="A0A6L5B893"/>
<feature type="coiled-coil region" evidence="2">
    <location>
        <begin position="161"/>
        <end position="390"/>
    </location>
</feature>
<dbReference type="PROSITE" id="PS50913">
    <property type="entry name" value="GRIP"/>
    <property type="match status" value="1"/>
</dbReference>
<evidence type="ECO:0000313" key="5">
    <source>
        <dbReference type="EMBL" id="KAF1001939.1"/>
    </source>
</evidence>
<comment type="caution">
    <text evidence="5">The sequence shown here is derived from an EMBL/GenBank/DDBJ whole genome shotgun (WGS) entry which is preliminary data.</text>
</comment>
<proteinExistence type="predicted"/>
<feature type="compositionally biased region" description="Basic and acidic residues" evidence="3">
    <location>
        <begin position="70"/>
        <end position="82"/>
    </location>
</feature>
<keyword evidence="1 2" id="KW-0175">Coiled coil</keyword>
<feature type="coiled-coil region" evidence="2">
    <location>
        <begin position="521"/>
        <end position="688"/>
    </location>
</feature>
<feature type="region of interest" description="Disordered" evidence="3">
    <location>
        <begin position="33"/>
        <end position="107"/>
    </location>
</feature>
<dbReference type="PANTHER" id="PTHR23160:SF1">
    <property type="entry name" value="PROTEIN GRIP"/>
    <property type="match status" value="1"/>
</dbReference>
<dbReference type="GO" id="GO:0007131">
    <property type="term" value="P:reciprocal meiotic recombination"/>
    <property type="evidence" value="ECO:0007669"/>
    <property type="project" value="TreeGrafter"/>
</dbReference>
<evidence type="ECO:0000313" key="6">
    <source>
        <dbReference type="Proteomes" id="UP000593563"/>
    </source>
</evidence>
<dbReference type="Pfam" id="PF01465">
    <property type="entry name" value="GRIP"/>
    <property type="match status" value="1"/>
</dbReference>
<protein>
    <recommendedName>
        <fullName evidence="4">GRIP domain-containing protein</fullName>
    </recommendedName>
</protein>
<evidence type="ECO:0000256" key="3">
    <source>
        <dbReference type="SAM" id="MobiDB-lite"/>
    </source>
</evidence>
<keyword evidence="6" id="KW-1185">Reference proteome</keyword>
<dbReference type="SMART" id="SM00755">
    <property type="entry name" value="Grip"/>
    <property type="match status" value="1"/>
</dbReference>
<dbReference type="Proteomes" id="UP000593563">
    <property type="component" value="Unassembled WGS sequence"/>
</dbReference>
<gene>
    <name evidence="5" type="ORF">AG4045_004558</name>
</gene>
<feature type="coiled-coil region" evidence="2">
    <location>
        <begin position="416"/>
        <end position="475"/>
    </location>
</feature>
<evidence type="ECO:0000259" key="4">
    <source>
        <dbReference type="PROSITE" id="PS50913"/>
    </source>
</evidence>
<feature type="domain" description="GRIP" evidence="4">
    <location>
        <begin position="778"/>
        <end position="825"/>
    </location>
</feature>
<dbReference type="EMBL" id="WRXP01002043">
    <property type="protein sequence ID" value="KAF1001939.1"/>
    <property type="molecule type" value="Genomic_DNA"/>
</dbReference>
<organism evidence="5 6">
    <name type="scientific">Apium graveolens</name>
    <name type="common">Celery</name>
    <dbReference type="NCBI Taxonomy" id="4045"/>
    <lineage>
        <taxon>Eukaryota</taxon>
        <taxon>Viridiplantae</taxon>
        <taxon>Streptophyta</taxon>
        <taxon>Embryophyta</taxon>
        <taxon>Tracheophyta</taxon>
        <taxon>Spermatophyta</taxon>
        <taxon>Magnoliopsida</taxon>
        <taxon>eudicotyledons</taxon>
        <taxon>Gunneridae</taxon>
        <taxon>Pentapetalae</taxon>
        <taxon>asterids</taxon>
        <taxon>campanulids</taxon>
        <taxon>Apiales</taxon>
        <taxon>Apiaceae</taxon>
        <taxon>Apioideae</taxon>
        <taxon>apioid superclade</taxon>
        <taxon>Apieae</taxon>
        <taxon>Apium</taxon>
    </lineage>
</organism>
<evidence type="ECO:0000256" key="2">
    <source>
        <dbReference type="SAM" id="Coils"/>
    </source>
</evidence>
<sequence length="854" mass="97673">MSSGNLEDGVVLEVPLQGSLDSDSVDVNNENVEHFPLKNETQVEDIIEGDKEFTGSSCENDAGLPTENQHVVEDDTKTEKDPISMNQKNDADLSKENGLQDTKPHDINTQDPLLEMVLELSFQIDYMKSHFKELNSLQSDFGGHYQLERGILQDEGAYEDVKTLNAKLDTLSKELLEERQTRGAAEEALKHLRAVYIEADAKSQELSAKLAEAQLKMDEQLKERDIKYSDLDSKFSRLHKRAKQRIQEVQKEKEDLEAQFCDVNEKSERALLQQSTLQEELERTRQQANETLKVMDIERQQLRSANNKLRDNLEELRRSLQPKEDVIGTLQNSVIEKEQLLENMQELLKAAEEKRQTSMAELSSKHRKHIESYEAQLADMMSERSKATETISTLQKMVAERESKIADMDVASSGEVARLKAAMETVKGELIQLNQEHDKEKESWQSALLSLNLKLEVAESNCIRAEIEAAKMKSQLESELSAKTRLLNMRDAELLTAKEEITRLDSEFASYKVRAHALLQRKDAEVEAAKNNDLLRDQEEAMKEAEKEITLASAERDKALQDLKNALDDHDKEISTRDLALSKAEQQIKNMEKKLNSLLSSHASEKDTWEKNQQNLEETWRSRYEALKAQNQLASIENPQKEMESLKLHYKKLKEEHDAFRDLADKMIEEKDTEISRLLNDNKNLHQSLSSNTLVNSIDNQNTVLQKLDVPNLSTSAEEHQILILARQQAQREEELAQSQRHILVLQEEIEELERENRLHSQQETMLKEEVRNMERMQKRGGVDMTYLKNVILKLLETGEVGALLPVVAMLLQFSPEEMQKCQQAYRSSTEAQSTPATDATGSGLSLFSRFSFS</sequence>
<dbReference type="PANTHER" id="PTHR23160">
    <property type="entry name" value="SYNAPTONEMAL COMPLEX PROTEIN-RELATED"/>
    <property type="match status" value="1"/>
</dbReference>
<dbReference type="InterPro" id="IPR000237">
    <property type="entry name" value="GRIP_dom"/>
</dbReference>
<name>A0A6L5B893_APIGR</name>
<feature type="coiled-coil region" evidence="2">
    <location>
        <begin position="736"/>
        <end position="780"/>
    </location>
</feature>